<name>A0A2X4URD8_9GAMM</name>
<dbReference type="SUPFAM" id="SSF56091">
    <property type="entry name" value="DNA ligase/mRNA capping enzyme, catalytic domain"/>
    <property type="match status" value="1"/>
</dbReference>
<evidence type="ECO:0000313" key="2">
    <source>
        <dbReference type="EMBL" id="SQI41039.1"/>
    </source>
</evidence>
<accession>A0A2X4URD8</accession>
<dbReference type="AlphaFoldDB" id="A0A2X4URD8"/>
<dbReference type="Proteomes" id="UP000249005">
    <property type="component" value="Chromosome 1"/>
</dbReference>
<organism evidence="2 3">
    <name type="scientific">Leminorella richardii</name>
    <dbReference type="NCBI Taxonomy" id="158841"/>
    <lineage>
        <taxon>Bacteria</taxon>
        <taxon>Pseudomonadati</taxon>
        <taxon>Pseudomonadota</taxon>
        <taxon>Gammaproteobacteria</taxon>
        <taxon>Enterobacterales</taxon>
        <taxon>Budviciaceae</taxon>
        <taxon>Leminorella</taxon>
    </lineage>
</organism>
<gene>
    <name evidence="2" type="ORF">NCTC12151_01914</name>
</gene>
<dbReference type="InterPro" id="IPR052732">
    <property type="entry name" value="Cell-binding_unc_protein"/>
</dbReference>
<evidence type="ECO:0000259" key="1">
    <source>
        <dbReference type="Pfam" id="PF09414"/>
    </source>
</evidence>
<keyword evidence="3" id="KW-1185">Reference proteome</keyword>
<dbReference type="Pfam" id="PF09414">
    <property type="entry name" value="RNA_ligase"/>
    <property type="match status" value="1"/>
</dbReference>
<reference evidence="2 3" key="1">
    <citation type="submission" date="2018-06" db="EMBL/GenBank/DDBJ databases">
        <authorList>
            <consortium name="Pathogen Informatics"/>
            <person name="Doyle S."/>
        </authorList>
    </citation>
    <scope>NUCLEOTIDE SEQUENCE [LARGE SCALE GENOMIC DNA]</scope>
    <source>
        <strain evidence="2 3">NCTC12151</strain>
    </source>
</reference>
<protein>
    <recommendedName>
        <fullName evidence="1">RNA ligase domain-containing protein</fullName>
    </recommendedName>
</protein>
<dbReference type="PANTHER" id="PTHR43883">
    <property type="entry name" value="SLR0207 PROTEIN"/>
    <property type="match status" value="1"/>
</dbReference>
<dbReference type="InterPro" id="IPR021122">
    <property type="entry name" value="RNA_ligase_dom_REL/Rnl2"/>
</dbReference>
<dbReference type="Gene3D" id="3.30.470.30">
    <property type="entry name" value="DNA ligase/mRNA capping enzyme"/>
    <property type="match status" value="1"/>
</dbReference>
<evidence type="ECO:0000313" key="3">
    <source>
        <dbReference type="Proteomes" id="UP000249005"/>
    </source>
</evidence>
<dbReference type="PANTHER" id="PTHR43883:SF1">
    <property type="entry name" value="GLUCONOKINASE"/>
    <property type="match status" value="1"/>
</dbReference>
<feature type="domain" description="RNA ligase" evidence="1">
    <location>
        <begin position="2"/>
        <end position="117"/>
    </location>
</feature>
<dbReference type="KEGG" id="lri:NCTC12151_01914"/>
<proteinExistence type="predicted"/>
<dbReference type="EMBL" id="LS483470">
    <property type="protein sequence ID" value="SQI41039.1"/>
    <property type="molecule type" value="Genomic_DNA"/>
</dbReference>
<sequence length="152" mass="18196">MRFFGENLYAIHSIEYRHLEHDFFVFAVRCKDCWLSWEEVKFYAALFDFPLVPELEIATTDSKAEFGQLIVEKASEPSRFLSWDTQMNLLCSMEGIVSRNRDEYPVDAFMNNVFKYVRKNHVKTDVHWKRNWKRAPLYYERQSQGGEHELAI</sequence>